<proteinExistence type="inferred from homology"/>
<keyword evidence="3 6" id="KW-0418">Kinase</keyword>
<evidence type="ECO:0000259" key="4">
    <source>
        <dbReference type="Pfam" id="PF00370"/>
    </source>
</evidence>
<comment type="similarity">
    <text evidence="1">Belongs to the FGGY kinase family.</text>
</comment>
<comment type="caution">
    <text evidence="6">The sequence shown here is derived from an EMBL/GenBank/DDBJ whole genome shotgun (WGS) entry which is preliminary data.</text>
</comment>
<feature type="domain" description="Carbohydrate kinase FGGY N-terminal" evidence="4">
    <location>
        <begin position="7"/>
        <end position="217"/>
    </location>
</feature>
<dbReference type="RefSeq" id="WP_290247819.1">
    <property type="nucleotide sequence ID" value="NZ_JAUFQT010000001.1"/>
</dbReference>
<dbReference type="InterPro" id="IPR018484">
    <property type="entry name" value="FGGY_N"/>
</dbReference>
<protein>
    <submittedName>
        <fullName evidence="6">FGGY-family carbohydrate kinase</fullName>
        <ecNumber evidence="6">2.7.1.-</ecNumber>
    </submittedName>
</protein>
<dbReference type="InterPro" id="IPR043129">
    <property type="entry name" value="ATPase_NBD"/>
</dbReference>
<dbReference type="Pfam" id="PF21546">
    <property type="entry name" value="FGGY_C_2"/>
    <property type="match status" value="1"/>
</dbReference>
<dbReference type="SUPFAM" id="SSF53067">
    <property type="entry name" value="Actin-like ATPase domain"/>
    <property type="match status" value="2"/>
</dbReference>
<dbReference type="GO" id="GO:0016301">
    <property type="term" value="F:kinase activity"/>
    <property type="evidence" value="ECO:0007669"/>
    <property type="project" value="UniProtKB-KW"/>
</dbReference>
<dbReference type="Pfam" id="PF00370">
    <property type="entry name" value="FGGY_N"/>
    <property type="match status" value="1"/>
</dbReference>
<evidence type="ECO:0000256" key="2">
    <source>
        <dbReference type="ARBA" id="ARBA00022679"/>
    </source>
</evidence>
<reference evidence="6 7" key="1">
    <citation type="submission" date="2024-09" db="EMBL/GenBank/DDBJ databases">
        <authorList>
            <person name="Sun Q."/>
            <person name="Mori K."/>
        </authorList>
    </citation>
    <scope>NUCLEOTIDE SEQUENCE [LARGE SCALE GENOMIC DNA]</scope>
    <source>
        <strain evidence="6 7">CECT 7682</strain>
    </source>
</reference>
<evidence type="ECO:0000256" key="1">
    <source>
        <dbReference type="ARBA" id="ARBA00009156"/>
    </source>
</evidence>
<accession>A0ABV5JB48</accession>
<evidence type="ECO:0000259" key="5">
    <source>
        <dbReference type="Pfam" id="PF21546"/>
    </source>
</evidence>
<keyword evidence="2 6" id="KW-0808">Transferase</keyword>
<gene>
    <name evidence="6" type="ORF">ACFFUR_15130</name>
</gene>
<sequence length="450" mass="51759">MMPLPVIAIFDIGKTNKKFFLFDENMNEIKQEYNKIPLTQDEDGFECDNLEVLATWIKSTIDSICQSPDYKLLGVNFSTYGASFVHLGEDGKPLTPLYNYLKEIPQEIIEEFYRKYPEETNNLETASPSLGMLNSGLQLYWLKKAKPEVFKKIKHSLHFPQYLSYLFTGKAVSEPTSIGCHTRLWDFAKKDYHQWVKDEGIDKILPEIVPTTQIFKSQLCDREVNIGVGIHDSSSALASYLVRVNEPFLLISTGTWSIALNPFTEENLTLDELRNDCLNFLSIEGNPVKASRFFLGYELNYQKARINKIFNKPDQYYKSIKANPEILEKIKSGSIKSTFYPEHIAPIPMVEDLFKGNEWKPEEFENYDEAYHHLIWGLTLLQVESVKLAKGNSNIKKIFVDGGFVHNEIFMDLLHFYLPDFEWVFSDFPLGSAYGAALVLEQGEKKRVGI</sequence>
<feature type="domain" description="Carbohydrate kinase FGGY C-terminal" evidence="5">
    <location>
        <begin position="246"/>
        <end position="443"/>
    </location>
</feature>
<dbReference type="InterPro" id="IPR050406">
    <property type="entry name" value="FGGY_Carb_Kinase"/>
</dbReference>
<name>A0ABV5JB48_9BACT</name>
<dbReference type="EMBL" id="JBHMEW010000066">
    <property type="protein sequence ID" value="MFB9213149.1"/>
    <property type="molecule type" value="Genomic_DNA"/>
</dbReference>
<evidence type="ECO:0000256" key="3">
    <source>
        <dbReference type="ARBA" id="ARBA00022777"/>
    </source>
</evidence>
<organism evidence="6 7">
    <name type="scientific">Echinicola jeungdonensis</name>
    <dbReference type="NCBI Taxonomy" id="709343"/>
    <lineage>
        <taxon>Bacteria</taxon>
        <taxon>Pseudomonadati</taxon>
        <taxon>Bacteroidota</taxon>
        <taxon>Cytophagia</taxon>
        <taxon>Cytophagales</taxon>
        <taxon>Cyclobacteriaceae</taxon>
        <taxon>Echinicola</taxon>
    </lineage>
</organism>
<dbReference type="PANTHER" id="PTHR43095">
    <property type="entry name" value="SUGAR KINASE"/>
    <property type="match status" value="1"/>
</dbReference>
<keyword evidence="7" id="KW-1185">Reference proteome</keyword>
<dbReference type="Proteomes" id="UP001589654">
    <property type="component" value="Unassembled WGS sequence"/>
</dbReference>
<dbReference type="CDD" id="cd07772">
    <property type="entry name" value="ASKHA_NBD_FGGY_NaCK-like"/>
    <property type="match status" value="1"/>
</dbReference>
<dbReference type="Gene3D" id="3.30.420.40">
    <property type="match status" value="2"/>
</dbReference>
<dbReference type="InterPro" id="IPR049382">
    <property type="entry name" value="FGGY_C_2"/>
</dbReference>
<evidence type="ECO:0000313" key="7">
    <source>
        <dbReference type="Proteomes" id="UP001589654"/>
    </source>
</evidence>
<dbReference type="EC" id="2.7.1.-" evidence="6"/>
<dbReference type="PANTHER" id="PTHR43095:SF2">
    <property type="entry name" value="GLUCONOKINASE"/>
    <property type="match status" value="1"/>
</dbReference>
<evidence type="ECO:0000313" key="6">
    <source>
        <dbReference type="EMBL" id="MFB9213149.1"/>
    </source>
</evidence>